<dbReference type="InterPro" id="IPR052982">
    <property type="entry name" value="SRP1/TIP1-like"/>
</dbReference>
<evidence type="ECO:0000256" key="2">
    <source>
        <dbReference type="SAM" id="MobiDB-lite"/>
    </source>
</evidence>
<dbReference type="OMA" id="IYFFQFT"/>
<dbReference type="AlphaFoldDB" id="D8Q274"/>
<organism evidence="6">
    <name type="scientific">Schizophyllum commune (strain H4-8 / FGSC 9210)</name>
    <name type="common">Split gill fungus</name>
    <dbReference type="NCBI Taxonomy" id="578458"/>
    <lineage>
        <taxon>Eukaryota</taxon>
        <taxon>Fungi</taxon>
        <taxon>Dikarya</taxon>
        <taxon>Basidiomycota</taxon>
        <taxon>Agaricomycotina</taxon>
        <taxon>Agaricomycetes</taxon>
        <taxon>Agaricomycetidae</taxon>
        <taxon>Agaricales</taxon>
        <taxon>Schizophyllaceae</taxon>
        <taxon>Schizophyllum</taxon>
    </lineage>
</organism>
<evidence type="ECO:0000256" key="1">
    <source>
        <dbReference type="ARBA" id="ARBA00022729"/>
    </source>
</evidence>
<dbReference type="GeneID" id="9592905"/>
<dbReference type="EMBL" id="GL377305">
    <property type="protein sequence ID" value="EFI98635.1"/>
    <property type="molecule type" value="Genomic_DNA"/>
</dbReference>
<dbReference type="VEuPathDB" id="FungiDB:SCHCODRAFT_02620247"/>
<evidence type="ECO:0000313" key="6">
    <source>
        <dbReference type="Proteomes" id="UP000007431"/>
    </source>
</evidence>
<feature type="signal peptide" evidence="3">
    <location>
        <begin position="1"/>
        <end position="20"/>
    </location>
</feature>
<dbReference type="PANTHER" id="PTHR40633:SF1">
    <property type="entry name" value="GPI ANCHORED SERINE-THREONINE RICH PROTEIN (AFU_ORTHOLOGUE AFUA_1G03630)"/>
    <property type="match status" value="1"/>
</dbReference>
<proteinExistence type="predicted"/>
<keyword evidence="6" id="KW-1185">Reference proteome</keyword>
<feature type="domain" description="Yeast cell wall synthesis Kre9/Knh1-like N-terminal" evidence="4">
    <location>
        <begin position="27"/>
        <end position="120"/>
    </location>
</feature>
<gene>
    <name evidence="5" type="ORF">SCHCODRAFT_67662</name>
</gene>
<dbReference type="eggNOG" id="ENOG502S56Q">
    <property type="taxonomic scope" value="Eukaryota"/>
</dbReference>
<dbReference type="Proteomes" id="UP000007431">
    <property type="component" value="Unassembled WGS sequence"/>
</dbReference>
<sequence length="270" mass="26735">MFQSYLAAVLAVSAASVVRADVTPTDPGPGSSFTAGKECTFNWDPDTDSAGAWKSFTVELMSGGNQAMNHITTVATDLDGTQKGTHSWTCPELEPYSAIYFYQFSSCDSENKTWTTRFTITSPSGETTDPEHATQDDGSAIPWGTGKLVDEASAVALPSCDGNAGNATTPASGAASGAASATESGAASSAAASGAASSTGGAAASSGGVSPAEEQAATNTALNAATSGAATGTADAAASTQSNDALPIQARAWQAAGALGASALAFTFML</sequence>
<dbReference type="HOGENOM" id="CLU_078127_2_0_1"/>
<evidence type="ECO:0000256" key="3">
    <source>
        <dbReference type="SAM" id="SignalP"/>
    </source>
</evidence>
<dbReference type="KEGG" id="scm:SCHCO_02620247"/>
<protein>
    <recommendedName>
        <fullName evidence="4">Yeast cell wall synthesis Kre9/Knh1-like N-terminal domain-containing protein</fullName>
    </recommendedName>
</protein>
<evidence type="ECO:0000259" key="4">
    <source>
        <dbReference type="Pfam" id="PF10342"/>
    </source>
</evidence>
<feature type="region of interest" description="Disordered" evidence="2">
    <location>
        <begin position="193"/>
        <end position="219"/>
    </location>
</feature>
<keyword evidence="1 3" id="KW-0732">Signal</keyword>
<dbReference type="InParanoid" id="D8Q274"/>
<feature type="chain" id="PRO_5003120524" description="Yeast cell wall synthesis Kre9/Knh1-like N-terminal domain-containing protein" evidence="3">
    <location>
        <begin position="21"/>
        <end position="270"/>
    </location>
</feature>
<feature type="region of interest" description="Disordered" evidence="2">
    <location>
        <begin position="120"/>
        <end position="145"/>
    </location>
</feature>
<name>D8Q274_SCHCM</name>
<evidence type="ECO:0000313" key="5">
    <source>
        <dbReference type="EMBL" id="EFI98635.1"/>
    </source>
</evidence>
<dbReference type="PANTHER" id="PTHR40633">
    <property type="entry name" value="MATRIX PROTEIN, PUTATIVE (AFU_ORTHOLOGUE AFUA_8G05410)-RELATED"/>
    <property type="match status" value="1"/>
</dbReference>
<reference evidence="5 6" key="1">
    <citation type="journal article" date="2010" name="Nat. Biotechnol.">
        <title>Genome sequence of the model mushroom Schizophyllum commune.</title>
        <authorList>
            <person name="Ohm R.A."/>
            <person name="de Jong J.F."/>
            <person name="Lugones L.G."/>
            <person name="Aerts A."/>
            <person name="Kothe E."/>
            <person name="Stajich J.E."/>
            <person name="de Vries R.P."/>
            <person name="Record E."/>
            <person name="Levasseur A."/>
            <person name="Baker S.E."/>
            <person name="Bartholomew K.A."/>
            <person name="Coutinho P.M."/>
            <person name="Erdmann S."/>
            <person name="Fowler T.J."/>
            <person name="Gathman A.C."/>
            <person name="Lombard V."/>
            <person name="Henrissat B."/>
            <person name="Knabe N."/>
            <person name="Kuees U."/>
            <person name="Lilly W.W."/>
            <person name="Lindquist E."/>
            <person name="Lucas S."/>
            <person name="Magnuson J.K."/>
            <person name="Piumi F."/>
            <person name="Raudaskoski M."/>
            <person name="Salamov A."/>
            <person name="Schmutz J."/>
            <person name="Schwarze F.W.M.R."/>
            <person name="vanKuyk P.A."/>
            <person name="Horton J.S."/>
            <person name="Grigoriev I.V."/>
            <person name="Woesten H.A.B."/>
        </authorList>
    </citation>
    <scope>NUCLEOTIDE SEQUENCE [LARGE SCALE GENOMIC DNA]</scope>
    <source>
        <strain evidence="6">H4-8 / FGSC 9210</strain>
    </source>
</reference>
<dbReference type="STRING" id="578458.D8Q274"/>
<dbReference type="InterPro" id="IPR018466">
    <property type="entry name" value="Kre9/Knh1-like_N"/>
</dbReference>
<dbReference type="RefSeq" id="XP_003033538.1">
    <property type="nucleotide sequence ID" value="XM_003033492.1"/>
</dbReference>
<accession>D8Q274</accession>
<dbReference type="Pfam" id="PF10342">
    <property type="entry name" value="Kre9_KNH"/>
    <property type="match status" value="1"/>
</dbReference>
<dbReference type="OrthoDB" id="2432613at2759"/>